<dbReference type="EMBL" id="VJMJ01000002">
    <property type="protein sequence ID" value="KAF0745341.1"/>
    <property type="molecule type" value="Genomic_DNA"/>
</dbReference>
<dbReference type="Proteomes" id="UP000481153">
    <property type="component" value="Unassembled WGS sequence"/>
</dbReference>
<comment type="caution">
    <text evidence="4">The sequence shown here is derived from an EMBL/GenBank/DDBJ whole genome shotgun (WGS) entry which is preliminary data.</text>
</comment>
<dbReference type="VEuPathDB" id="FungiDB:AeMF1_005261"/>
<dbReference type="Pfam" id="PF00069">
    <property type="entry name" value="Pkinase"/>
    <property type="match status" value="1"/>
</dbReference>
<feature type="region of interest" description="Disordered" evidence="1">
    <location>
        <begin position="13"/>
        <end position="50"/>
    </location>
</feature>
<dbReference type="PANTHER" id="PTHR44329">
    <property type="entry name" value="SERINE/THREONINE-PROTEIN KINASE TNNI3K-RELATED"/>
    <property type="match status" value="1"/>
</dbReference>
<feature type="transmembrane region" description="Helical" evidence="2">
    <location>
        <begin position="311"/>
        <end position="329"/>
    </location>
</feature>
<dbReference type="InterPro" id="IPR001245">
    <property type="entry name" value="Ser-Thr/Tyr_kinase_cat_dom"/>
</dbReference>
<keyword evidence="2" id="KW-0472">Membrane</keyword>
<dbReference type="InterPro" id="IPR008271">
    <property type="entry name" value="Ser/Thr_kinase_AS"/>
</dbReference>
<dbReference type="AlphaFoldDB" id="A0A6G0XX91"/>
<keyword evidence="2" id="KW-1133">Transmembrane helix</keyword>
<keyword evidence="5" id="KW-1185">Reference proteome</keyword>
<reference evidence="4 5" key="1">
    <citation type="submission" date="2019-07" db="EMBL/GenBank/DDBJ databases">
        <title>Genomics analysis of Aphanomyces spp. identifies a new class of oomycete effector associated with host adaptation.</title>
        <authorList>
            <person name="Gaulin E."/>
        </authorList>
    </citation>
    <scope>NUCLEOTIDE SEQUENCE [LARGE SCALE GENOMIC DNA]</scope>
    <source>
        <strain evidence="4 5">ATCC 201684</strain>
    </source>
</reference>
<dbReference type="PROSITE" id="PS00108">
    <property type="entry name" value="PROTEIN_KINASE_ST"/>
    <property type="match status" value="1"/>
</dbReference>
<sequence length="729" mass="83714">MSKKVVTPFVRVPSPEDKADTMSSSKWRQNGLFPTPRSENTPTHAGPAIAMHTPTTSEREDFPYHLRFKGIDEIVELSRDSIEPLKSTTAEALNLYLWQPSKKAKAVLTPFNFFRNARTEESYQLDVSQQSITHSQLVLFVLVVSRIAVAVWWYYTKEQDALVGFQLIAEDYTDVFHWAFLPFAFAAMLPFHWFSSWGKTKLFAYWVRRYWKYIVMCVLVLFCMGYLIYYTKVHAASKTAFQKKHEDTKCGNTIPIPDSYNKHGDIKNSTYVWVDAFTTGLLDYTFNMFIINDMATALVLCLTLKLDFPQVLVVLGSCFLFYVFDWVFQPPHNDLYKTANFYVFGFAIFIPFVSGLTAFYFIDRDARMVFYEQSDAERVNTALKHGVTVNRLQYQNRGHVGPFEEQLLQELLAKTPENALIHNVSIPFEDLTLDELITEHAKGDTVRGKYTGLRVAIKRLSVITRESVADFKSQVELLACLRHPNVVQFIGASFDSLTNLCIVMEYVEKGNVYNLLRTPMALEWNDPLLQIAIDAAQGVAYLHHSNVIHRDLKSENLLCTATYACKVSDFGESKQVQTQEYLNSMVGTPYWLAPEILRETPYQNKVDCYSFGIVLLELESRRDPYFDCEDMSTIDIMVQVAMGTLRPSIPATCAPRRRALIEQCLSDNPLERPSMVSILKTLQTEVRDEVLASRINMTDPQLSRRQLLHTHQMLNRRGLHEVLANDRLI</sequence>
<evidence type="ECO:0000259" key="3">
    <source>
        <dbReference type="PROSITE" id="PS50011"/>
    </source>
</evidence>
<evidence type="ECO:0000256" key="2">
    <source>
        <dbReference type="SAM" id="Phobius"/>
    </source>
</evidence>
<dbReference type="SMART" id="SM00220">
    <property type="entry name" value="S_TKc"/>
    <property type="match status" value="1"/>
</dbReference>
<dbReference type="PANTHER" id="PTHR44329:SF214">
    <property type="entry name" value="PROTEIN KINASE DOMAIN-CONTAINING PROTEIN"/>
    <property type="match status" value="1"/>
</dbReference>
<feature type="transmembrane region" description="Helical" evidence="2">
    <location>
        <begin position="341"/>
        <end position="362"/>
    </location>
</feature>
<feature type="domain" description="Protein kinase" evidence="3">
    <location>
        <begin position="431"/>
        <end position="691"/>
    </location>
</feature>
<evidence type="ECO:0000313" key="5">
    <source>
        <dbReference type="Proteomes" id="UP000481153"/>
    </source>
</evidence>
<dbReference type="InterPro" id="IPR000719">
    <property type="entry name" value="Prot_kinase_dom"/>
</dbReference>
<keyword evidence="2" id="KW-0812">Transmembrane</keyword>
<dbReference type="CDD" id="cd13999">
    <property type="entry name" value="STKc_MAP3K-like"/>
    <property type="match status" value="1"/>
</dbReference>
<dbReference type="SUPFAM" id="SSF56112">
    <property type="entry name" value="Protein kinase-like (PK-like)"/>
    <property type="match status" value="1"/>
</dbReference>
<feature type="transmembrane region" description="Helical" evidence="2">
    <location>
        <begin position="210"/>
        <end position="229"/>
    </location>
</feature>
<dbReference type="Gene3D" id="3.30.200.20">
    <property type="entry name" value="Phosphorylase Kinase, domain 1"/>
    <property type="match status" value="1"/>
</dbReference>
<feature type="transmembrane region" description="Helical" evidence="2">
    <location>
        <begin position="175"/>
        <end position="198"/>
    </location>
</feature>
<protein>
    <recommendedName>
        <fullName evidence="3">Protein kinase domain-containing protein</fullName>
    </recommendedName>
</protein>
<dbReference type="Gene3D" id="1.10.510.10">
    <property type="entry name" value="Transferase(Phosphotransferase) domain 1"/>
    <property type="match status" value="1"/>
</dbReference>
<dbReference type="InterPro" id="IPR051681">
    <property type="entry name" value="Ser/Thr_Kinases-Pseudokinases"/>
</dbReference>
<accession>A0A6G0XX91</accession>
<evidence type="ECO:0000313" key="4">
    <source>
        <dbReference type="EMBL" id="KAF0745341.1"/>
    </source>
</evidence>
<evidence type="ECO:0000256" key="1">
    <source>
        <dbReference type="SAM" id="MobiDB-lite"/>
    </source>
</evidence>
<name>A0A6G0XX91_9STRA</name>
<organism evidence="4 5">
    <name type="scientific">Aphanomyces euteiches</name>
    <dbReference type="NCBI Taxonomy" id="100861"/>
    <lineage>
        <taxon>Eukaryota</taxon>
        <taxon>Sar</taxon>
        <taxon>Stramenopiles</taxon>
        <taxon>Oomycota</taxon>
        <taxon>Saprolegniomycetes</taxon>
        <taxon>Saprolegniales</taxon>
        <taxon>Verrucalvaceae</taxon>
        <taxon>Aphanomyces</taxon>
    </lineage>
</organism>
<dbReference type="PRINTS" id="PR00109">
    <property type="entry name" value="TYRKINASE"/>
</dbReference>
<dbReference type="GO" id="GO:0004674">
    <property type="term" value="F:protein serine/threonine kinase activity"/>
    <property type="evidence" value="ECO:0007669"/>
    <property type="project" value="TreeGrafter"/>
</dbReference>
<proteinExistence type="predicted"/>
<dbReference type="PROSITE" id="PS50011">
    <property type="entry name" value="PROTEIN_KINASE_DOM"/>
    <property type="match status" value="1"/>
</dbReference>
<dbReference type="GO" id="GO:0005524">
    <property type="term" value="F:ATP binding"/>
    <property type="evidence" value="ECO:0007669"/>
    <property type="project" value="InterPro"/>
</dbReference>
<dbReference type="InterPro" id="IPR011009">
    <property type="entry name" value="Kinase-like_dom_sf"/>
</dbReference>
<gene>
    <name evidence="4" type="ORF">Ae201684_000367</name>
</gene>
<feature type="transmembrane region" description="Helical" evidence="2">
    <location>
        <begin position="137"/>
        <end position="155"/>
    </location>
</feature>